<name>A0ACC1XCX5_MELAZ</name>
<dbReference type="EMBL" id="CM051403">
    <property type="protein sequence ID" value="KAJ4708612.1"/>
    <property type="molecule type" value="Genomic_DNA"/>
</dbReference>
<sequence length="518" mass="57165">MESPELALAVIERTKREECKRIKHGVHFSNWKVLVGPSDWEDHSLGKEGADRYRVHNLPTTSGPGLYELGIAVSHTDLGRKADKIDSCGLFVVYLGQADNVRARLQCYGRSGAHLNNPNDGPGCFDDIFSRGYSIVYRLAPLKNKEAALETEKKLLNKYDYAWNKSGNGTSRHDDVLPKLDKVCANANEDCTGICGVSLGDGLVCRRPPVEGRKRCSQHRGLRISVSNPVKLPVVAEKCPIDEGFSSICGVVLDDGSLCRRPLVQGNKRCEEHEWRKINGSTSKTTGTLKYAPYIACDSNSRSGSNFSEMYRPEKVQPQGSPDRSATKLNYDTICGVDLVDGTFCTRQPFKGRVRCEEHKGMKIKEIKSKSATQDKSHVYDEGSNFRTVDDRDYCSSVCGAQTLNGSYCRRPVKGNTRCWQHSKPVFDMGSTIRSSNDWYYGGSSVCGAPTQSGSYCGRTVNGGGRCWQHSKPVFDMGSTIRSCNDLYYGGSSVCGAPTRSGSYCRRTVNGGGRCWQH</sequence>
<organism evidence="1 2">
    <name type="scientific">Melia azedarach</name>
    <name type="common">Chinaberry tree</name>
    <dbReference type="NCBI Taxonomy" id="155640"/>
    <lineage>
        <taxon>Eukaryota</taxon>
        <taxon>Viridiplantae</taxon>
        <taxon>Streptophyta</taxon>
        <taxon>Embryophyta</taxon>
        <taxon>Tracheophyta</taxon>
        <taxon>Spermatophyta</taxon>
        <taxon>Magnoliopsida</taxon>
        <taxon>eudicotyledons</taxon>
        <taxon>Gunneridae</taxon>
        <taxon>Pentapetalae</taxon>
        <taxon>rosids</taxon>
        <taxon>malvids</taxon>
        <taxon>Sapindales</taxon>
        <taxon>Meliaceae</taxon>
        <taxon>Melia</taxon>
    </lineage>
</organism>
<keyword evidence="2" id="KW-1185">Reference proteome</keyword>
<dbReference type="Proteomes" id="UP001164539">
    <property type="component" value="Chromosome 10"/>
</dbReference>
<evidence type="ECO:0000313" key="2">
    <source>
        <dbReference type="Proteomes" id="UP001164539"/>
    </source>
</evidence>
<proteinExistence type="predicted"/>
<gene>
    <name evidence="1" type="ORF">OWV82_018531</name>
</gene>
<reference evidence="1 2" key="1">
    <citation type="journal article" date="2023" name="Science">
        <title>Complex scaffold remodeling in plant triterpene biosynthesis.</title>
        <authorList>
            <person name="De La Pena R."/>
            <person name="Hodgson H."/>
            <person name="Liu J.C."/>
            <person name="Stephenson M.J."/>
            <person name="Martin A.C."/>
            <person name="Owen C."/>
            <person name="Harkess A."/>
            <person name="Leebens-Mack J."/>
            <person name="Jimenez L.E."/>
            <person name="Osbourn A."/>
            <person name="Sattely E.S."/>
        </authorList>
    </citation>
    <scope>NUCLEOTIDE SEQUENCE [LARGE SCALE GENOMIC DNA]</scope>
    <source>
        <strain evidence="2">cv. JPN11</strain>
        <tissue evidence="1">Leaf</tissue>
    </source>
</reference>
<protein>
    <submittedName>
        <fullName evidence="1">Protein EFFECTOR OF TRANSCRIPTION 2-like</fullName>
    </submittedName>
</protein>
<accession>A0ACC1XCX5</accession>
<comment type="caution">
    <text evidence="1">The sequence shown here is derived from an EMBL/GenBank/DDBJ whole genome shotgun (WGS) entry which is preliminary data.</text>
</comment>
<evidence type="ECO:0000313" key="1">
    <source>
        <dbReference type="EMBL" id="KAJ4708612.1"/>
    </source>
</evidence>